<keyword evidence="4" id="KW-0503">Monooxygenase</keyword>
<dbReference type="SUPFAM" id="SSF51679">
    <property type="entry name" value="Bacterial luciferase-like"/>
    <property type="match status" value="1"/>
</dbReference>
<dbReference type="InParanoid" id="E3J7T6"/>
<evidence type="ECO:0000256" key="4">
    <source>
        <dbReference type="ARBA" id="ARBA00023033"/>
    </source>
</evidence>
<dbReference type="GO" id="GO:0008726">
    <property type="term" value="F:alkanesulfonate monooxygenase activity"/>
    <property type="evidence" value="ECO:0007669"/>
    <property type="project" value="TreeGrafter"/>
</dbReference>
<reference evidence="6 7" key="1">
    <citation type="submission" date="2010-10" db="EMBL/GenBank/DDBJ databases">
        <title>Complete sequence of Frankia sp. EuI1c.</title>
        <authorList>
            <consortium name="US DOE Joint Genome Institute"/>
            <person name="Lucas S."/>
            <person name="Copeland A."/>
            <person name="Lapidus A."/>
            <person name="Cheng J.-F."/>
            <person name="Bruce D."/>
            <person name="Goodwin L."/>
            <person name="Pitluck S."/>
            <person name="Chertkov O."/>
            <person name="Detter J.C."/>
            <person name="Han C."/>
            <person name="Tapia R."/>
            <person name="Land M."/>
            <person name="Hauser L."/>
            <person name="Jeffries C."/>
            <person name="Kyrpides N."/>
            <person name="Ivanova N."/>
            <person name="Mikhailova N."/>
            <person name="Beauchemin N."/>
            <person name="Sen A."/>
            <person name="Sur S.A."/>
            <person name="Gtari M."/>
            <person name="Wall L."/>
            <person name="Tisa L."/>
            <person name="Woyke T."/>
        </authorList>
    </citation>
    <scope>NUCLEOTIDE SEQUENCE [LARGE SCALE GENOMIC DNA]</scope>
    <source>
        <strain evidence="7">DSM 45817 / CECT 9037 / EuI1c</strain>
    </source>
</reference>
<keyword evidence="7" id="KW-1185">Reference proteome</keyword>
<evidence type="ECO:0000259" key="5">
    <source>
        <dbReference type="Pfam" id="PF00296"/>
    </source>
</evidence>
<dbReference type="NCBIfam" id="TIGR03619">
    <property type="entry name" value="F420_Rv2161c"/>
    <property type="match status" value="1"/>
</dbReference>
<keyword evidence="3" id="KW-0560">Oxidoreductase</keyword>
<dbReference type="InterPro" id="IPR019921">
    <property type="entry name" value="Lucif-like_OxRdtase_Rv2161c"/>
</dbReference>
<keyword evidence="2" id="KW-0288">FMN</keyword>
<gene>
    <name evidence="6" type="ordered locus">FraEuI1c_2813</name>
</gene>
<dbReference type="AlphaFoldDB" id="E3J7T6"/>
<dbReference type="eggNOG" id="COG2141">
    <property type="taxonomic scope" value="Bacteria"/>
</dbReference>
<evidence type="ECO:0000256" key="2">
    <source>
        <dbReference type="ARBA" id="ARBA00022643"/>
    </source>
</evidence>
<dbReference type="InterPro" id="IPR011251">
    <property type="entry name" value="Luciferase-like_dom"/>
</dbReference>
<evidence type="ECO:0000256" key="3">
    <source>
        <dbReference type="ARBA" id="ARBA00023002"/>
    </source>
</evidence>
<protein>
    <submittedName>
        <fullName evidence="6">Putative F420-dependent oxidoreductase</fullName>
    </submittedName>
</protein>
<dbReference type="Gene3D" id="3.20.20.30">
    <property type="entry name" value="Luciferase-like domain"/>
    <property type="match status" value="1"/>
</dbReference>
<organism evidence="6 7">
    <name type="scientific">Pseudofrankia inefficax (strain DSM 45817 / CECT 9037 / DDB 130130 / EuI1c)</name>
    <name type="common">Frankia inefficax</name>
    <dbReference type="NCBI Taxonomy" id="298654"/>
    <lineage>
        <taxon>Bacteria</taxon>
        <taxon>Bacillati</taxon>
        <taxon>Actinomycetota</taxon>
        <taxon>Actinomycetes</taxon>
        <taxon>Frankiales</taxon>
        <taxon>Frankiaceae</taxon>
        <taxon>Pseudofrankia</taxon>
    </lineage>
</organism>
<dbReference type="PANTHER" id="PTHR42847:SF4">
    <property type="entry name" value="ALKANESULFONATE MONOOXYGENASE-RELATED"/>
    <property type="match status" value="1"/>
</dbReference>
<dbReference type="PANTHER" id="PTHR42847">
    <property type="entry name" value="ALKANESULFONATE MONOOXYGENASE"/>
    <property type="match status" value="1"/>
</dbReference>
<dbReference type="GO" id="GO:0046306">
    <property type="term" value="P:alkanesulfonate catabolic process"/>
    <property type="evidence" value="ECO:0007669"/>
    <property type="project" value="TreeGrafter"/>
</dbReference>
<evidence type="ECO:0000313" key="7">
    <source>
        <dbReference type="Proteomes" id="UP000002484"/>
    </source>
</evidence>
<dbReference type="HOGENOM" id="CLU_027853_7_0_11"/>
<dbReference type="EMBL" id="CP002299">
    <property type="protein sequence ID" value="ADP80840.1"/>
    <property type="molecule type" value="Genomic_DNA"/>
</dbReference>
<proteinExistence type="predicted"/>
<name>E3J7T6_PSEI1</name>
<evidence type="ECO:0000256" key="1">
    <source>
        <dbReference type="ARBA" id="ARBA00022630"/>
    </source>
</evidence>
<keyword evidence="1" id="KW-0285">Flavoprotein</keyword>
<accession>E3J7T6</accession>
<dbReference type="STRING" id="298654.FraEuI1c_2813"/>
<dbReference type="Proteomes" id="UP000002484">
    <property type="component" value="Chromosome"/>
</dbReference>
<dbReference type="KEGG" id="fri:FraEuI1c_2813"/>
<evidence type="ECO:0000313" key="6">
    <source>
        <dbReference type="EMBL" id="ADP80840.1"/>
    </source>
</evidence>
<dbReference type="InterPro" id="IPR036661">
    <property type="entry name" value="Luciferase-like_sf"/>
</dbReference>
<dbReference type="OrthoDB" id="4074025at2"/>
<dbReference type="Pfam" id="PF00296">
    <property type="entry name" value="Bac_luciferase"/>
    <property type="match status" value="1"/>
</dbReference>
<dbReference type="RefSeq" id="WP_013423958.1">
    <property type="nucleotide sequence ID" value="NC_014666.1"/>
</dbReference>
<sequence>MTTPGRRPSVGVHPTATDLSMPVLELARATEARGLESIYFPEHTHVPLDSLDITANWRMSERYQRSLDPFVCSSFVAATTSLEVGSAISLVAQHDAIALAKEIATIDHLCGGRVVVGVGFGYNRQEAANHGVSFGDRAAVVEETVRLMRSLWTEDEASFDGRFRRLTPSWSWPKPVRPGGPPVLLGGRATERTFERVASWADGWIPMGQTPARDPGLGPHLDGLRGAWDKAGRAAEPQVLCFFPPGSADEMTRELELGARLGIQRMQVLLEDRTTDEVLPVLDDLATAVGRLGS</sequence>
<dbReference type="InterPro" id="IPR050172">
    <property type="entry name" value="SsuD_RutA_monooxygenase"/>
</dbReference>
<feature type="domain" description="Luciferase-like" evidence="5">
    <location>
        <begin position="23"/>
        <end position="248"/>
    </location>
</feature>